<dbReference type="EMBL" id="NESQ01000041">
    <property type="protein sequence ID" value="PUU81742.1"/>
    <property type="molecule type" value="Genomic_DNA"/>
</dbReference>
<dbReference type="PANTHER" id="PTHR30575">
    <property type="entry name" value="PEPTIDASE M20"/>
    <property type="match status" value="1"/>
</dbReference>
<dbReference type="InterPro" id="IPR052030">
    <property type="entry name" value="Peptidase_M20/M20A_hydrolases"/>
</dbReference>
<gene>
    <name evidence="1" type="ORF">B9Z19DRAFT_1121881</name>
</gene>
<dbReference type="Gene3D" id="3.30.70.360">
    <property type="match status" value="1"/>
</dbReference>
<dbReference type="OrthoDB" id="6119954at2759"/>
<evidence type="ECO:0000313" key="2">
    <source>
        <dbReference type="Proteomes" id="UP000244722"/>
    </source>
</evidence>
<dbReference type="PANTHER" id="PTHR30575:SF0">
    <property type="entry name" value="XAA-ARG DIPEPTIDASE"/>
    <property type="match status" value="1"/>
</dbReference>
<organism evidence="1 2">
    <name type="scientific">Tuber borchii</name>
    <name type="common">White truffle</name>
    <dbReference type="NCBI Taxonomy" id="42251"/>
    <lineage>
        <taxon>Eukaryota</taxon>
        <taxon>Fungi</taxon>
        <taxon>Dikarya</taxon>
        <taxon>Ascomycota</taxon>
        <taxon>Pezizomycotina</taxon>
        <taxon>Pezizomycetes</taxon>
        <taxon>Pezizales</taxon>
        <taxon>Tuberaceae</taxon>
        <taxon>Tuber</taxon>
    </lineage>
</organism>
<comment type="caution">
    <text evidence="1">The sequence shown here is derived from an EMBL/GenBank/DDBJ whole genome shotgun (WGS) entry which is preliminary data.</text>
</comment>
<name>A0A2T7A1X7_TUBBO</name>
<evidence type="ECO:0000313" key="1">
    <source>
        <dbReference type="EMBL" id="PUU81742.1"/>
    </source>
</evidence>
<dbReference type="AlphaFoldDB" id="A0A2T7A1X7"/>
<reference evidence="1 2" key="1">
    <citation type="submission" date="2017-04" db="EMBL/GenBank/DDBJ databases">
        <title>Draft genome sequence of Tuber borchii Vittad., a whitish edible truffle.</title>
        <authorList>
            <consortium name="DOE Joint Genome Institute"/>
            <person name="Murat C."/>
            <person name="Kuo A."/>
            <person name="Barry K.W."/>
            <person name="Clum A."/>
            <person name="Dockter R.B."/>
            <person name="Fauchery L."/>
            <person name="Iotti M."/>
            <person name="Kohler A."/>
            <person name="Labutti K."/>
            <person name="Lindquist E.A."/>
            <person name="Lipzen A."/>
            <person name="Ohm R.A."/>
            <person name="Wang M."/>
            <person name="Grigoriev I.V."/>
            <person name="Zambonelli A."/>
            <person name="Martin F.M."/>
        </authorList>
    </citation>
    <scope>NUCLEOTIDE SEQUENCE [LARGE SCALE GENOMIC DNA]</scope>
    <source>
        <strain evidence="1 2">Tbo3840</strain>
    </source>
</reference>
<accession>A0A2T7A1X7</accession>
<dbReference type="STRING" id="42251.A0A2T7A1X7"/>
<proteinExistence type="predicted"/>
<keyword evidence="2" id="KW-1185">Reference proteome</keyword>
<protein>
    <submittedName>
        <fullName evidence="1">Uncharacterized protein</fullName>
    </submittedName>
</protein>
<dbReference type="Proteomes" id="UP000244722">
    <property type="component" value="Unassembled WGS sequence"/>
</dbReference>
<sequence>MHTNWASGVIIDGGAANNVCLDFSKGSSCIQTESEGRLEVVREKVLTCARRATTATKCECMVDRQLYADFRVNDTRNVFRGGADMRNISYVQVPSIHPTFDIGYEEGCHTDEFYEAAGTGYALLKSVG</sequence>
<dbReference type="GO" id="GO:0016805">
    <property type="term" value="F:dipeptidase activity"/>
    <property type="evidence" value="ECO:0007669"/>
    <property type="project" value="TreeGrafter"/>
</dbReference>